<dbReference type="AlphaFoldDB" id="A0A7X0IDK7"/>
<keyword evidence="2" id="KW-1185">Reference proteome</keyword>
<dbReference type="InterPro" id="IPR037175">
    <property type="entry name" value="KFase_sf"/>
</dbReference>
<evidence type="ECO:0000313" key="2">
    <source>
        <dbReference type="Proteomes" id="UP000555564"/>
    </source>
</evidence>
<dbReference type="GO" id="GO:0004061">
    <property type="term" value="F:arylformamidase activity"/>
    <property type="evidence" value="ECO:0007669"/>
    <property type="project" value="InterPro"/>
</dbReference>
<protein>
    <submittedName>
        <fullName evidence="1">Kynurenine formamidase</fullName>
    </submittedName>
</protein>
<dbReference type="EMBL" id="JACHIU010000001">
    <property type="protein sequence ID" value="MBB6473294.1"/>
    <property type="molecule type" value="Genomic_DNA"/>
</dbReference>
<dbReference type="PANTHER" id="PTHR34861">
    <property type="match status" value="1"/>
</dbReference>
<accession>A0A7X0IDK7</accession>
<dbReference type="SUPFAM" id="SSF102198">
    <property type="entry name" value="Putative cyclase"/>
    <property type="match status" value="1"/>
</dbReference>
<dbReference type="Gene3D" id="3.50.30.50">
    <property type="entry name" value="Putative cyclase"/>
    <property type="match status" value="1"/>
</dbReference>
<name>A0A7X0IDK7_9ACTN</name>
<proteinExistence type="predicted"/>
<dbReference type="InterPro" id="IPR007325">
    <property type="entry name" value="KFase/CYL"/>
</dbReference>
<dbReference type="GO" id="GO:0019441">
    <property type="term" value="P:L-tryptophan catabolic process to kynurenine"/>
    <property type="evidence" value="ECO:0007669"/>
    <property type="project" value="InterPro"/>
</dbReference>
<organism evidence="1 2">
    <name type="scientific">Sphaerisporangium rubeum</name>
    <dbReference type="NCBI Taxonomy" id="321317"/>
    <lineage>
        <taxon>Bacteria</taxon>
        <taxon>Bacillati</taxon>
        <taxon>Actinomycetota</taxon>
        <taxon>Actinomycetes</taxon>
        <taxon>Streptosporangiales</taxon>
        <taxon>Streptosporangiaceae</taxon>
        <taxon>Sphaerisporangium</taxon>
    </lineage>
</organism>
<dbReference type="Pfam" id="PF04199">
    <property type="entry name" value="Cyclase"/>
    <property type="match status" value="1"/>
</dbReference>
<gene>
    <name evidence="1" type="ORF">BJ992_002725</name>
</gene>
<sequence>MSAGREVAGTMTTIDPAAVRAAASLVRDGIVVPLNLPLTVHLPKRPAPVHQMLEHQSLRPMPDGRFAVVNDDRLTLSMQGSTHWDALGHFGVLETGRPDVYFGGRELTETSGGGQAATLGIGALPAAIVTRGVVLDLVASMGFADRGWLPPDARAGVGEVRRCLEEQDVELRRGDVVALYTGFENRLESSGGVFPDAAAGLDVGTRHLWAEHGTAGLVCDTHGLEPVPADFAVHAAFLKEDGMALGEMWALRELAATARRLGRFEFLLTSVPLAMPGLYGSPANAVAVF</sequence>
<dbReference type="RefSeq" id="WP_184980940.1">
    <property type="nucleotide sequence ID" value="NZ_BAAALO010000109.1"/>
</dbReference>
<reference evidence="1 2" key="1">
    <citation type="submission" date="2020-08" db="EMBL/GenBank/DDBJ databases">
        <title>Sequencing the genomes of 1000 actinobacteria strains.</title>
        <authorList>
            <person name="Klenk H.-P."/>
        </authorList>
    </citation>
    <scope>NUCLEOTIDE SEQUENCE [LARGE SCALE GENOMIC DNA]</scope>
    <source>
        <strain evidence="1 2">DSM 44936</strain>
    </source>
</reference>
<evidence type="ECO:0000313" key="1">
    <source>
        <dbReference type="EMBL" id="MBB6473294.1"/>
    </source>
</evidence>
<dbReference type="Proteomes" id="UP000555564">
    <property type="component" value="Unassembled WGS sequence"/>
</dbReference>
<comment type="caution">
    <text evidence="1">The sequence shown here is derived from an EMBL/GenBank/DDBJ whole genome shotgun (WGS) entry which is preliminary data.</text>
</comment>